<evidence type="ECO:0000313" key="4">
    <source>
        <dbReference type="Proteomes" id="UP001179830"/>
    </source>
</evidence>
<gene>
    <name evidence="3" type="ORF">QEN58_04045</name>
</gene>
<keyword evidence="1" id="KW-0812">Transmembrane</keyword>
<dbReference type="Proteomes" id="UP001179830">
    <property type="component" value="Chromosome"/>
</dbReference>
<sequence length="45" mass="4814">MRRTISFAAPLFGILFGTLLLNEPLSINFVIGGGVILVGIILVTR</sequence>
<proteinExistence type="predicted"/>
<evidence type="ECO:0000313" key="3">
    <source>
        <dbReference type="EMBL" id="WGI26239.1"/>
    </source>
</evidence>
<dbReference type="SUPFAM" id="SSF103481">
    <property type="entry name" value="Multidrug resistance efflux transporter EmrE"/>
    <property type="match status" value="1"/>
</dbReference>
<feature type="domain" description="EamA" evidence="2">
    <location>
        <begin position="5"/>
        <end position="44"/>
    </location>
</feature>
<name>A0ABY8LRK4_9GAMM</name>
<organism evidence="3 4">
    <name type="scientific">Halomonas alkaliantarctica</name>
    <dbReference type="NCBI Taxonomy" id="232346"/>
    <lineage>
        <taxon>Bacteria</taxon>
        <taxon>Pseudomonadati</taxon>
        <taxon>Pseudomonadota</taxon>
        <taxon>Gammaproteobacteria</taxon>
        <taxon>Oceanospirillales</taxon>
        <taxon>Halomonadaceae</taxon>
        <taxon>Halomonas</taxon>
    </lineage>
</organism>
<evidence type="ECO:0000259" key="2">
    <source>
        <dbReference type="Pfam" id="PF00892"/>
    </source>
</evidence>
<evidence type="ECO:0000256" key="1">
    <source>
        <dbReference type="SAM" id="Phobius"/>
    </source>
</evidence>
<protein>
    <submittedName>
        <fullName evidence="3">EamA family transporter</fullName>
    </submittedName>
</protein>
<dbReference type="InterPro" id="IPR037185">
    <property type="entry name" value="EmrE-like"/>
</dbReference>
<dbReference type="EMBL" id="CP122961">
    <property type="protein sequence ID" value="WGI26239.1"/>
    <property type="molecule type" value="Genomic_DNA"/>
</dbReference>
<dbReference type="InterPro" id="IPR000620">
    <property type="entry name" value="EamA_dom"/>
</dbReference>
<accession>A0ABY8LRK4</accession>
<keyword evidence="1" id="KW-1133">Transmembrane helix</keyword>
<dbReference type="Pfam" id="PF00892">
    <property type="entry name" value="EamA"/>
    <property type="match status" value="1"/>
</dbReference>
<dbReference type="RefSeq" id="WP_280105877.1">
    <property type="nucleotide sequence ID" value="NZ_CP122961.1"/>
</dbReference>
<keyword evidence="1" id="KW-0472">Membrane</keyword>
<reference evidence="3" key="1">
    <citation type="submission" date="2023-04" db="EMBL/GenBank/DDBJ databases">
        <title>Complete genome sequence of Halomonas alkaliantarctica MSP3 isolated from marine sediment, Jeju Island.</title>
        <authorList>
            <person name="Park S.-J."/>
        </authorList>
    </citation>
    <scope>NUCLEOTIDE SEQUENCE</scope>
    <source>
        <strain evidence="3">MSP3</strain>
    </source>
</reference>
<keyword evidence="4" id="KW-1185">Reference proteome</keyword>
<feature type="transmembrane region" description="Helical" evidence="1">
    <location>
        <begin position="27"/>
        <end position="44"/>
    </location>
</feature>